<evidence type="ECO:0000259" key="4">
    <source>
        <dbReference type="PROSITE" id="PS50949"/>
    </source>
</evidence>
<name>A0A2S4M5C8_9HYPH</name>
<dbReference type="InterPro" id="IPR008920">
    <property type="entry name" value="TF_FadR/GntR_C"/>
</dbReference>
<keyword evidence="3" id="KW-0804">Transcription</keyword>
<evidence type="ECO:0000313" key="5">
    <source>
        <dbReference type="EMBL" id="POR49914.1"/>
    </source>
</evidence>
<dbReference type="GO" id="GO:0003700">
    <property type="term" value="F:DNA-binding transcription factor activity"/>
    <property type="evidence" value="ECO:0007669"/>
    <property type="project" value="InterPro"/>
</dbReference>
<dbReference type="InterPro" id="IPR036388">
    <property type="entry name" value="WH-like_DNA-bd_sf"/>
</dbReference>
<comment type="caution">
    <text evidence="5">The sequence shown here is derived from an EMBL/GenBank/DDBJ whole genome shotgun (WGS) entry which is preliminary data.</text>
</comment>
<dbReference type="Pfam" id="PF07729">
    <property type="entry name" value="FCD"/>
    <property type="match status" value="1"/>
</dbReference>
<dbReference type="OrthoDB" id="8680240at2"/>
<dbReference type="GO" id="GO:0003677">
    <property type="term" value="F:DNA binding"/>
    <property type="evidence" value="ECO:0007669"/>
    <property type="project" value="UniProtKB-KW"/>
</dbReference>
<protein>
    <submittedName>
        <fullName evidence="5">GntR family transcriptional regulator</fullName>
    </submittedName>
</protein>
<dbReference type="InterPro" id="IPR011711">
    <property type="entry name" value="GntR_C"/>
</dbReference>
<organism evidence="5 6">
    <name type="scientific">Bosea psychrotolerans</name>
    <dbReference type="NCBI Taxonomy" id="1871628"/>
    <lineage>
        <taxon>Bacteria</taxon>
        <taxon>Pseudomonadati</taxon>
        <taxon>Pseudomonadota</taxon>
        <taxon>Alphaproteobacteria</taxon>
        <taxon>Hyphomicrobiales</taxon>
        <taxon>Boseaceae</taxon>
        <taxon>Bosea</taxon>
    </lineage>
</organism>
<dbReference type="Gene3D" id="1.10.10.10">
    <property type="entry name" value="Winged helix-like DNA-binding domain superfamily/Winged helix DNA-binding domain"/>
    <property type="match status" value="1"/>
</dbReference>
<dbReference type="Proteomes" id="UP000236919">
    <property type="component" value="Unassembled WGS sequence"/>
</dbReference>
<keyword evidence="1" id="KW-0805">Transcription regulation</keyword>
<sequence length="243" mass="27305">MKCAAAMDTLTENRSQAERAYQRLRGEILHGDLMPGERLRANDLQDRFQLGLTPIREALMRLSTEGLVAAETHRGSRVTETSLGAFTDLMATRREIERLCLTKAIALGDAAWEAEIVAAMHMLSRTPLPASQDDRAAATLWEDRHRRFHAALVAACGSDWLLRFWGTLADHSERYRKIRLLHHREAPAEVRDVNSEHAAIMEAVLAREVERACALLDAHLHATQTSVVRLLQIGLDTSEEKSR</sequence>
<dbReference type="Gene3D" id="1.20.120.530">
    <property type="entry name" value="GntR ligand-binding domain-like"/>
    <property type="match status" value="1"/>
</dbReference>
<gene>
    <name evidence="5" type="ORF">CYD53_11032</name>
</gene>
<dbReference type="InterPro" id="IPR000524">
    <property type="entry name" value="Tscrpt_reg_HTH_GntR"/>
</dbReference>
<dbReference type="PANTHER" id="PTHR43537:SF20">
    <property type="entry name" value="HTH-TYPE TRANSCRIPTIONAL REPRESSOR GLAR"/>
    <property type="match status" value="1"/>
</dbReference>
<dbReference type="SMART" id="SM00895">
    <property type="entry name" value="FCD"/>
    <property type="match status" value="1"/>
</dbReference>
<dbReference type="PANTHER" id="PTHR43537">
    <property type="entry name" value="TRANSCRIPTIONAL REGULATOR, GNTR FAMILY"/>
    <property type="match status" value="1"/>
</dbReference>
<dbReference type="PROSITE" id="PS50949">
    <property type="entry name" value="HTH_GNTR"/>
    <property type="match status" value="1"/>
</dbReference>
<evidence type="ECO:0000256" key="2">
    <source>
        <dbReference type="ARBA" id="ARBA00023125"/>
    </source>
</evidence>
<dbReference type="EMBL" id="PQFZ01000010">
    <property type="protein sequence ID" value="POR49914.1"/>
    <property type="molecule type" value="Genomic_DNA"/>
</dbReference>
<keyword evidence="2" id="KW-0238">DNA-binding</keyword>
<dbReference type="SUPFAM" id="SSF46785">
    <property type="entry name" value="Winged helix' DNA-binding domain"/>
    <property type="match status" value="1"/>
</dbReference>
<dbReference type="CDD" id="cd07377">
    <property type="entry name" value="WHTH_GntR"/>
    <property type="match status" value="1"/>
</dbReference>
<dbReference type="SUPFAM" id="SSF48008">
    <property type="entry name" value="GntR ligand-binding domain-like"/>
    <property type="match status" value="1"/>
</dbReference>
<accession>A0A2S4M5C8</accession>
<evidence type="ECO:0000256" key="1">
    <source>
        <dbReference type="ARBA" id="ARBA00023015"/>
    </source>
</evidence>
<feature type="domain" description="HTH gntR-type" evidence="4">
    <location>
        <begin position="14"/>
        <end position="81"/>
    </location>
</feature>
<proteinExistence type="predicted"/>
<reference evidence="5 6" key="1">
    <citation type="submission" date="2018-01" db="EMBL/GenBank/DDBJ databases">
        <title>Genomic Encyclopedia of Type Strains, Phase III (KMG-III): the genomes of soil and plant-associated and newly described type strains.</title>
        <authorList>
            <person name="Whitman W."/>
        </authorList>
    </citation>
    <scope>NUCLEOTIDE SEQUENCE [LARGE SCALE GENOMIC DNA]</scope>
    <source>
        <strain evidence="5 6">1131</strain>
    </source>
</reference>
<evidence type="ECO:0000313" key="6">
    <source>
        <dbReference type="Proteomes" id="UP000236919"/>
    </source>
</evidence>
<dbReference type="Pfam" id="PF00392">
    <property type="entry name" value="GntR"/>
    <property type="match status" value="1"/>
</dbReference>
<dbReference type="SMART" id="SM00345">
    <property type="entry name" value="HTH_GNTR"/>
    <property type="match status" value="1"/>
</dbReference>
<keyword evidence="6" id="KW-1185">Reference proteome</keyword>
<dbReference type="AlphaFoldDB" id="A0A2S4M5C8"/>
<evidence type="ECO:0000256" key="3">
    <source>
        <dbReference type="ARBA" id="ARBA00023163"/>
    </source>
</evidence>
<dbReference type="InterPro" id="IPR036390">
    <property type="entry name" value="WH_DNA-bd_sf"/>
</dbReference>